<dbReference type="Proteomes" id="UP000550260">
    <property type="component" value="Unassembled WGS sequence"/>
</dbReference>
<dbReference type="AlphaFoldDB" id="A0A8E1T272"/>
<dbReference type="Gene3D" id="3.40.50.720">
    <property type="entry name" value="NAD(P)-binding Rossmann-like Domain"/>
    <property type="match status" value="1"/>
</dbReference>
<dbReference type="Pfam" id="PF13561">
    <property type="entry name" value="adh_short_C2"/>
    <property type="match status" value="1"/>
</dbReference>
<sequence>MLLRLQLVRDAWEDIEAGATASKWSERLLARTPQTRVAAPHEPGGTAVYLASDAATYTVGSTLTVDGGWTAA</sequence>
<evidence type="ECO:0000313" key="1">
    <source>
        <dbReference type="EMBL" id="MBB2497640.1"/>
    </source>
</evidence>
<evidence type="ECO:0000313" key="2">
    <source>
        <dbReference type="Proteomes" id="UP000550260"/>
    </source>
</evidence>
<dbReference type="RefSeq" id="WP_183122615.1">
    <property type="nucleotide sequence ID" value="NZ_JACJHR010000001.1"/>
</dbReference>
<name>A0A8E1T272_9PSEU</name>
<reference evidence="1 2" key="1">
    <citation type="submission" date="2020-08" db="EMBL/GenBank/DDBJ databases">
        <title>Amycolatopsis echigonensis JCM 21831.</title>
        <authorList>
            <person name="Tedsree N."/>
            <person name="Kuncharoen N."/>
            <person name="Likhitwitayawuid K."/>
            <person name="Tanasupawat S."/>
        </authorList>
    </citation>
    <scope>NUCLEOTIDE SEQUENCE [LARGE SCALE GENOMIC DNA]</scope>
    <source>
        <strain evidence="1 2">JCM 21831</strain>
    </source>
</reference>
<gene>
    <name evidence="1" type="ORF">H5411_00615</name>
</gene>
<proteinExistence type="predicted"/>
<accession>A0A8E1T272</accession>
<dbReference type="SUPFAM" id="SSF51735">
    <property type="entry name" value="NAD(P)-binding Rossmann-fold domains"/>
    <property type="match status" value="1"/>
</dbReference>
<dbReference type="InterPro" id="IPR036291">
    <property type="entry name" value="NAD(P)-bd_dom_sf"/>
</dbReference>
<comment type="caution">
    <text evidence="1">The sequence shown here is derived from an EMBL/GenBank/DDBJ whole genome shotgun (WGS) entry which is preliminary data.</text>
</comment>
<organism evidence="1 2">
    <name type="scientific">Amycolatopsis echigonensis</name>
    <dbReference type="NCBI Taxonomy" id="2576905"/>
    <lineage>
        <taxon>Bacteria</taxon>
        <taxon>Bacillati</taxon>
        <taxon>Actinomycetota</taxon>
        <taxon>Actinomycetes</taxon>
        <taxon>Pseudonocardiales</taxon>
        <taxon>Pseudonocardiaceae</taxon>
        <taxon>Amycolatopsis</taxon>
    </lineage>
</organism>
<dbReference type="EMBL" id="JACJHR010000001">
    <property type="protein sequence ID" value="MBB2497640.1"/>
    <property type="molecule type" value="Genomic_DNA"/>
</dbReference>
<dbReference type="InterPro" id="IPR002347">
    <property type="entry name" value="SDR_fam"/>
</dbReference>
<protein>
    <submittedName>
        <fullName evidence="1">SDR family oxidoreductase</fullName>
    </submittedName>
</protein>